<feature type="domain" description="PA14" evidence="7">
    <location>
        <begin position="657"/>
        <end position="815"/>
    </location>
</feature>
<keyword evidence="4" id="KW-0245">EGF-like domain</keyword>
<evidence type="ECO:0000256" key="3">
    <source>
        <dbReference type="ARBA" id="ARBA00023180"/>
    </source>
</evidence>
<dbReference type="PROSITE" id="PS51820">
    <property type="entry name" value="PA14"/>
    <property type="match status" value="2"/>
</dbReference>
<dbReference type="Gene3D" id="3.90.182.10">
    <property type="entry name" value="Toxin - Anthrax Protective Antigen,domain 1"/>
    <property type="match status" value="1"/>
</dbReference>
<dbReference type="Gene3D" id="2.60.40.2030">
    <property type="match status" value="1"/>
</dbReference>
<dbReference type="Proteomes" id="UP000039865">
    <property type="component" value="Unassembled WGS sequence"/>
</dbReference>
<accession>A0A078AZ71</accession>
<dbReference type="EMBL" id="CCKQ01014715">
    <property type="protein sequence ID" value="CDW86507.1"/>
    <property type="molecule type" value="Genomic_DNA"/>
</dbReference>
<dbReference type="SUPFAM" id="SSF56988">
    <property type="entry name" value="Anthrax protective antigen"/>
    <property type="match status" value="1"/>
</dbReference>
<evidence type="ECO:0000256" key="1">
    <source>
        <dbReference type="ARBA" id="ARBA00022737"/>
    </source>
</evidence>
<name>A0A078AZ71_STYLE</name>
<dbReference type="SMART" id="SM00004">
    <property type="entry name" value="NL"/>
    <property type="match status" value="1"/>
</dbReference>
<dbReference type="InterPro" id="IPR000742">
    <property type="entry name" value="EGF"/>
</dbReference>
<keyword evidence="3" id="KW-0325">Glycoprotein</keyword>
<dbReference type="InterPro" id="IPR037524">
    <property type="entry name" value="PA14/GLEYA"/>
</dbReference>
<organism evidence="8 9">
    <name type="scientific">Stylonychia lemnae</name>
    <name type="common">Ciliate</name>
    <dbReference type="NCBI Taxonomy" id="5949"/>
    <lineage>
        <taxon>Eukaryota</taxon>
        <taxon>Sar</taxon>
        <taxon>Alveolata</taxon>
        <taxon>Ciliophora</taxon>
        <taxon>Intramacronucleata</taxon>
        <taxon>Spirotrichea</taxon>
        <taxon>Stichotrichia</taxon>
        <taxon>Sporadotrichida</taxon>
        <taxon>Oxytrichidae</taxon>
        <taxon>Stylonychinae</taxon>
        <taxon>Stylonychia</taxon>
    </lineage>
</organism>
<sequence length="2071" mass="237541">MLGDPIPKLFLMINFQPQLSVNFMKLVKNSLVDNGDNDGKILEEYVQTLNITTDTTSCIQAWIGNGKCDKQNNQLKCKWDGGDCCLSTCQPNCDKLFIETNENCTYTCGANGFDCQDRSAGCARCNLNNGICRVQDQCLFGATSQSMDIVYRYLDVCYAYTWSMGNSRTINQYCGKDPLFKIIHDPTNTGLHFPGCGLTADQCTFQSTFAVADQRTSCQLYFSNCFKQNMKHRGQCCQCNEGWTGFDCTTPVCQPPCVHGECVGPNNCKCQSGWQGITCSEGICTKCIYGLCTAPEVCECFYGYEGADCNTPVSHPACVHGVPIKPDQCKCEIGWTGPICDVPDCPLGCNNGYCVDGQVCECKPGYYSSTQTSLCDKIDCKILDPHCFDCDLKKCLECDLNYYMDSTVNKCYSCQTVYEPMCLYCNINQCIECYHPYRLDPFTLKCVTYGQIEFAETNLTVIESDDFFTVTVRRLYTSVGRISVNYELSLTHPYYTRLEYLFGELVFLDGELEKEIKCKVFKRQYFEDNESQTIFSLHLFNPSYNTEIGYNNRVIIYYYDDEVNMNDAYFTQVTINNLYNNQKELSMLIGDDNTIRIFSYHGKGTKKTNGNDLFIVRLQNTDNTEVEIQKSTHSVNEIHTVVFKAKSLKLRAARIYSTTSGFSMYYFDNTRFLSVPYISRIENSLPNVFTKETRYLSYFSLRIEAFVIFKLASTTTQEDMKFTLTLSDQASARFYINSVLVYDSGQFNCFGSYYATGEFCCAITKDFTVKRVDMTGNVPYYMRIDYRHKEGQPCIRVFRQSASIAFDMEIIKFIDTNSKLLIGDMVLQATISNTIIIYPRDIYGNKIEGVTYLIFNAVVNDGTNQVTDSLAKSDWNEYNLNSTSPCYINMICSIQLTLRDKNRNIVDVPYLFKFEDLDALIVGPFSATISHETLFIQSFDNSQSIQGIYFVKYKRFFVGQYRVYIRFRGEDAPTYPIIIQILTNSVDPDHTVLLSTDYKHQIAGIPFTVKIQARDMYDNVVPSSIVDITIKQTNINKTSTFNTEFTKVYEGEGVYILTTTLTVIGWYEYNILVRNEASFFGKIKNSPFSLYLNSSYPSRETTRAVGSGVTKAIIGRKEQVYLQINDKFENQYSSDTYQGNQAYQLYVAADTKIVPVNLSGSSNQSNNINALLISFIAGYFKFIYQLLGNYASVEAYVKVWTTIDDGISFGYYNIIGSPFKVSLGVLDLELYESYENLALGGFGITSLSFIDSITPSTLYTGKNFTIVVEPRNEYDQNFAYFEQSNNYFQVDFTPLQSGSTTQYQQCLKFKGCEWHHDYQTFTNFRPNYGSCRPCSNDCLNYSDNDIAPKNFNPRAQNYSIFIEADNVNYFLTSNLIVSGIYVVSITALRIGQFRMVIYENSDFTGYITDLTVPSINVTFNSQLHPFFANVSQRYSVTLQGKIRSDFNNLFNYTLWSNKDVLLYIDRELEFNKSAMEKGPKYFMREMHKYQLLDFEVFVSDKDNWPEFNTKNGYITLYQDSGNTKYQVFKPKNIFMFEPIKNSGIQLINILASEGWVSNSTVYEKNNLVNVLLYEEIYRAGTNFNFQIIIRDYYYNQRGVGYSDTIKATVYLNGTKILEISTLPQDSLTGNYYYQFTPTSALARYKLEFYLNGEIMIQFFEFTLINSLLDALYTKITFLGYLAYTQNDCLFINRPFYILFDMRDKYSNFIPYNDITAFQSQSAIQSEFIKPSLTPGGQQFSIKQCYRYIDHPYTIMCPIKPSTVQDGQILDIKDNNGISYQGFPQYVNIKQFKQAKFLRDGSNSIVKSIQTISLTQKSISLQFNTIDTYGNPITSVNLCSFYNHPRYFLYYNLRYYLDDQKTLVTAFTTQISETFDSTLSQMKFTIDSTHTITPLIYKYIYLNYTLLDGLNYQDGILAKFYTNNNHLGKPLLTTILPQSYIDGSDSTSYWYKMHSEFKDFSVKFTALIKPPYSEIFSFVTGFSKDFQLYVDDQLVIDFTQTSGSIRLEANKYVKLKILYHYTGNTATGTPNFILNWQSTSLTFRAIDKIISIAIDLDDFDESTLIRDIYQAE</sequence>
<feature type="domain" description="EGF-like" evidence="6">
    <location>
        <begin position="249"/>
        <end position="280"/>
    </location>
</feature>
<comment type="caution">
    <text evidence="4">Lacks conserved residue(s) required for the propagation of feature annotation.</text>
</comment>
<dbReference type="InterPro" id="IPR038081">
    <property type="entry name" value="CalX-like_sf"/>
</dbReference>
<feature type="domain" description="PA14" evidence="7">
    <location>
        <begin position="1910"/>
        <end position="2049"/>
    </location>
</feature>
<dbReference type="InterPro" id="IPR009030">
    <property type="entry name" value="Growth_fac_rcpt_cys_sf"/>
</dbReference>
<evidence type="ECO:0000313" key="8">
    <source>
        <dbReference type="EMBL" id="CDW86507.1"/>
    </source>
</evidence>
<dbReference type="InterPro" id="IPR000800">
    <property type="entry name" value="Notch_dom"/>
</dbReference>
<reference evidence="8 9" key="1">
    <citation type="submission" date="2014-06" db="EMBL/GenBank/DDBJ databases">
        <authorList>
            <person name="Swart Estienne"/>
        </authorList>
    </citation>
    <scope>NUCLEOTIDE SEQUENCE [LARGE SCALE GENOMIC DNA]</scope>
    <source>
        <strain evidence="8 9">130c</strain>
    </source>
</reference>
<dbReference type="Pfam" id="PF07691">
    <property type="entry name" value="PA14"/>
    <property type="match status" value="1"/>
</dbReference>
<dbReference type="PROSITE" id="PS50194">
    <property type="entry name" value="FILAMIN_REPEAT"/>
    <property type="match status" value="1"/>
</dbReference>
<dbReference type="InParanoid" id="A0A078AZ71"/>
<feature type="repeat" description="Filamin" evidence="5">
    <location>
        <begin position="946"/>
        <end position="981"/>
    </location>
</feature>
<dbReference type="PROSITE" id="PS00022">
    <property type="entry name" value="EGF_1"/>
    <property type="match status" value="2"/>
</dbReference>
<evidence type="ECO:0000259" key="6">
    <source>
        <dbReference type="PROSITE" id="PS50026"/>
    </source>
</evidence>
<dbReference type="OrthoDB" id="407380at2759"/>
<dbReference type="SUPFAM" id="SSF57184">
    <property type="entry name" value="Growth factor receptor domain"/>
    <property type="match status" value="1"/>
</dbReference>
<evidence type="ECO:0000256" key="4">
    <source>
        <dbReference type="PROSITE-ProRule" id="PRU00076"/>
    </source>
</evidence>
<keyword evidence="2 4" id="KW-1015">Disulfide bond</keyword>
<evidence type="ECO:0000259" key="7">
    <source>
        <dbReference type="PROSITE" id="PS51820"/>
    </source>
</evidence>
<dbReference type="PROSITE" id="PS01186">
    <property type="entry name" value="EGF_2"/>
    <property type="match status" value="2"/>
</dbReference>
<proteinExistence type="predicted"/>
<gene>
    <name evidence="8" type="primary">Contig8732.g9323</name>
    <name evidence="8" type="ORF">STYLEM_15602</name>
</gene>
<feature type="disulfide bond" evidence="4">
    <location>
        <begin position="270"/>
        <end position="279"/>
    </location>
</feature>
<keyword evidence="9" id="KW-1185">Reference proteome</keyword>
<dbReference type="InterPro" id="IPR017868">
    <property type="entry name" value="Filamin/ABP280_repeat-like"/>
</dbReference>
<evidence type="ECO:0000256" key="2">
    <source>
        <dbReference type="ARBA" id="ARBA00023157"/>
    </source>
</evidence>
<protein>
    <submittedName>
        <fullName evidence="8">Keratin-associated protein 10</fullName>
    </submittedName>
</protein>
<evidence type="ECO:0000256" key="5">
    <source>
        <dbReference type="PROSITE-ProRule" id="PRU00087"/>
    </source>
</evidence>
<dbReference type="SUPFAM" id="SSF141072">
    <property type="entry name" value="CalX-like"/>
    <property type="match status" value="1"/>
</dbReference>
<dbReference type="SMART" id="SM00181">
    <property type="entry name" value="EGF"/>
    <property type="match status" value="3"/>
</dbReference>
<dbReference type="InterPro" id="IPR011658">
    <property type="entry name" value="PA14_dom"/>
</dbReference>
<dbReference type="Gene3D" id="2.10.25.10">
    <property type="entry name" value="Laminin"/>
    <property type="match status" value="3"/>
</dbReference>
<dbReference type="PROSITE" id="PS50026">
    <property type="entry name" value="EGF_3"/>
    <property type="match status" value="1"/>
</dbReference>
<evidence type="ECO:0000313" key="9">
    <source>
        <dbReference type="Proteomes" id="UP000039865"/>
    </source>
</evidence>
<keyword evidence="1" id="KW-0677">Repeat</keyword>